<evidence type="ECO:0000313" key="6">
    <source>
        <dbReference type="EMBL" id="GAA4688871.1"/>
    </source>
</evidence>
<dbReference type="Gene3D" id="1.10.10.10">
    <property type="entry name" value="Winged helix-like DNA-binding domain superfamily/Winged helix DNA-binding domain"/>
    <property type="match status" value="1"/>
</dbReference>
<protein>
    <submittedName>
        <fullName evidence="6">LysR family transcriptional regulator</fullName>
    </submittedName>
</protein>
<dbReference type="PANTHER" id="PTHR30126:SF39">
    <property type="entry name" value="HTH-TYPE TRANSCRIPTIONAL REGULATOR CYSL"/>
    <property type="match status" value="1"/>
</dbReference>
<evidence type="ECO:0000259" key="5">
    <source>
        <dbReference type="PROSITE" id="PS50931"/>
    </source>
</evidence>
<evidence type="ECO:0000256" key="3">
    <source>
        <dbReference type="ARBA" id="ARBA00023125"/>
    </source>
</evidence>
<keyword evidence="2" id="KW-0805">Transcription regulation</keyword>
<name>A0ABP8WGW0_9ACTN</name>
<comment type="similarity">
    <text evidence="1">Belongs to the LysR transcriptional regulatory family.</text>
</comment>
<dbReference type="EMBL" id="BAABIM010000003">
    <property type="protein sequence ID" value="GAA4688871.1"/>
    <property type="molecule type" value="Genomic_DNA"/>
</dbReference>
<dbReference type="Proteomes" id="UP001500621">
    <property type="component" value="Unassembled WGS sequence"/>
</dbReference>
<reference evidence="7" key="1">
    <citation type="journal article" date="2019" name="Int. J. Syst. Evol. Microbiol.">
        <title>The Global Catalogue of Microorganisms (GCM) 10K type strain sequencing project: providing services to taxonomists for standard genome sequencing and annotation.</title>
        <authorList>
            <consortium name="The Broad Institute Genomics Platform"/>
            <consortium name="The Broad Institute Genome Sequencing Center for Infectious Disease"/>
            <person name="Wu L."/>
            <person name="Ma J."/>
        </authorList>
    </citation>
    <scope>NUCLEOTIDE SEQUENCE [LARGE SCALE GENOMIC DNA]</scope>
    <source>
        <strain evidence="7">JCM 18127</strain>
    </source>
</reference>
<dbReference type="PANTHER" id="PTHR30126">
    <property type="entry name" value="HTH-TYPE TRANSCRIPTIONAL REGULATOR"/>
    <property type="match status" value="1"/>
</dbReference>
<gene>
    <name evidence="6" type="ORF">GCM10023226_28350</name>
</gene>
<dbReference type="InterPro" id="IPR036388">
    <property type="entry name" value="WH-like_DNA-bd_sf"/>
</dbReference>
<evidence type="ECO:0000256" key="4">
    <source>
        <dbReference type="ARBA" id="ARBA00023163"/>
    </source>
</evidence>
<dbReference type="Pfam" id="PF03466">
    <property type="entry name" value="LysR_substrate"/>
    <property type="match status" value="1"/>
</dbReference>
<dbReference type="SUPFAM" id="SSF46785">
    <property type="entry name" value="Winged helix' DNA-binding domain"/>
    <property type="match status" value="1"/>
</dbReference>
<keyword evidence="4" id="KW-0804">Transcription</keyword>
<evidence type="ECO:0000313" key="7">
    <source>
        <dbReference type="Proteomes" id="UP001500621"/>
    </source>
</evidence>
<dbReference type="PROSITE" id="PS50931">
    <property type="entry name" value="HTH_LYSR"/>
    <property type="match status" value="1"/>
</dbReference>
<dbReference type="Gene3D" id="3.40.190.10">
    <property type="entry name" value="Periplasmic binding protein-like II"/>
    <property type="match status" value="2"/>
</dbReference>
<dbReference type="InterPro" id="IPR005119">
    <property type="entry name" value="LysR_subst-bd"/>
</dbReference>
<dbReference type="Pfam" id="PF00126">
    <property type="entry name" value="HTH_1"/>
    <property type="match status" value="1"/>
</dbReference>
<sequence length="314" mass="32863">MVEPVTAAPPRPSRVPDLEGLRLLVAIAREGSIGAAARTLGVTQQSASERLRSVEAQVGLTLVQRGARGSGLTASGTVLVEWSARLLDLAEEIDHAIEGLRGDRSRELAVWASMTVAESLLPRWLVLLRERQLAEGLTPTSVGLVAANSDAVLTAVRDQQADLGFVEGARPPRDLRWSAVSTDELVLVAAAGTPIARRRSPLTPGEVAGLTLTTREQGSGTRQVVEHALAEHGLALGGTLVELTTGSAVRAAVVAGGPPAFLSRAVVAGDLDAGRLALVPTLDLRLRRTLRAVWAGGRQPPPGPVRELVGIART</sequence>
<dbReference type="InterPro" id="IPR036390">
    <property type="entry name" value="WH_DNA-bd_sf"/>
</dbReference>
<organism evidence="6 7">
    <name type="scientific">Nocardioides nanhaiensis</name>
    <dbReference type="NCBI Taxonomy" id="1476871"/>
    <lineage>
        <taxon>Bacteria</taxon>
        <taxon>Bacillati</taxon>
        <taxon>Actinomycetota</taxon>
        <taxon>Actinomycetes</taxon>
        <taxon>Propionibacteriales</taxon>
        <taxon>Nocardioidaceae</taxon>
        <taxon>Nocardioides</taxon>
    </lineage>
</organism>
<feature type="domain" description="HTH lysR-type" evidence="5">
    <location>
        <begin position="16"/>
        <end position="73"/>
    </location>
</feature>
<evidence type="ECO:0000256" key="1">
    <source>
        <dbReference type="ARBA" id="ARBA00009437"/>
    </source>
</evidence>
<dbReference type="SUPFAM" id="SSF53850">
    <property type="entry name" value="Periplasmic binding protein-like II"/>
    <property type="match status" value="1"/>
</dbReference>
<dbReference type="InterPro" id="IPR000847">
    <property type="entry name" value="LysR_HTH_N"/>
</dbReference>
<accession>A0ABP8WGW0</accession>
<keyword evidence="7" id="KW-1185">Reference proteome</keyword>
<keyword evidence="3" id="KW-0238">DNA-binding</keyword>
<evidence type="ECO:0000256" key="2">
    <source>
        <dbReference type="ARBA" id="ARBA00023015"/>
    </source>
</evidence>
<comment type="caution">
    <text evidence="6">The sequence shown here is derived from an EMBL/GenBank/DDBJ whole genome shotgun (WGS) entry which is preliminary data.</text>
</comment>
<proteinExistence type="inferred from homology"/>